<feature type="signal peptide" evidence="1">
    <location>
        <begin position="1"/>
        <end position="26"/>
    </location>
</feature>
<evidence type="ECO:0000313" key="3">
    <source>
        <dbReference type="Proteomes" id="UP000215914"/>
    </source>
</evidence>
<dbReference type="EMBL" id="CM007906">
    <property type="protein sequence ID" value="OTF86407.1"/>
    <property type="molecule type" value="Genomic_DNA"/>
</dbReference>
<evidence type="ECO:0000256" key="1">
    <source>
        <dbReference type="SAM" id="SignalP"/>
    </source>
</evidence>
<keyword evidence="1" id="KW-0732">Signal</keyword>
<evidence type="ECO:0000313" key="2">
    <source>
        <dbReference type="EMBL" id="OTF86407.1"/>
    </source>
</evidence>
<feature type="chain" id="PRO_5012603341" evidence="1">
    <location>
        <begin position="27"/>
        <end position="89"/>
    </location>
</feature>
<name>A0A251RQ29_HELAN</name>
<accession>A0A251RQ29</accession>
<gene>
    <name evidence="2" type="ORF">HannXRQ_Chr17g0550461</name>
</gene>
<reference evidence="3" key="1">
    <citation type="journal article" date="2017" name="Nature">
        <title>The sunflower genome provides insights into oil metabolism, flowering and Asterid evolution.</title>
        <authorList>
            <person name="Badouin H."/>
            <person name="Gouzy J."/>
            <person name="Grassa C.J."/>
            <person name="Murat F."/>
            <person name="Staton S.E."/>
            <person name="Cottret L."/>
            <person name="Lelandais-Briere C."/>
            <person name="Owens G.L."/>
            <person name="Carrere S."/>
            <person name="Mayjonade B."/>
            <person name="Legrand L."/>
            <person name="Gill N."/>
            <person name="Kane N.C."/>
            <person name="Bowers J.E."/>
            <person name="Hubner S."/>
            <person name="Bellec A."/>
            <person name="Berard A."/>
            <person name="Berges H."/>
            <person name="Blanchet N."/>
            <person name="Boniface M.C."/>
            <person name="Brunel D."/>
            <person name="Catrice O."/>
            <person name="Chaidir N."/>
            <person name="Claudel C."/>
            <person name="Donnadieu C."/>
            <person name="Faraut T."/>
            <person name="Fievet G."/>
            <person name="Helmstetter N."/>
            <person name="King M."/>
            <person name="Knapp S.J."/>
            <person name="Lai Z."/>
            <person name="Le Paslier M.C."/>
            <person name="Lippi Y."/>
            <person name="Lorenzon L."/>
            <person name="Mandel J.R."/>
            <person name="Marage G."/>
            <person name="Marchand G."/>
            <person name="Marquand E."/>
            <person name="Bret-Mestries E."/>
            <person name="Morien E."/>
            <person name="Nambeesan S."/>
            <person name="Nguyen T."/>
            <person name="Pegot-Espagnet P."/>
            <person name="Pouilly N."/>
            <person name="Raftis F."/>
            <person name="Sallet E."/>
            <person name="Schiex T."/>
            <person name="Thomas J."/>
            <person name="Vandecasteele C."/>
            <person name="Vares D."/>
            <person name="Vear F."/>
            <person name="Vautrin S."/>
            <person name="Crespi M."/>
            <person name="Mangin B."/>
            <person name="Burke J.M."/>
            <person name="Salse J."/>
            <person name="Munos S."/>
            <person name="Vincourt P."/>
            <person name="Rieseberg L.H."/>
            <person name="Langlade N.B."/>
        </authorList>
    </citation>
    <scope>NUCLEOTIDE SEQUENCE [LARGE SCALE GENOMIC DNA]</scope>
    <source>
        <strain evidence="3">cv. SF193</strain>
    </source>
</reference>
<dbReference type="InParanoid" id="A0A251RQ29"/>
<sequence>MKLGPAMVCAHNRLYVLLLVLPQAQTEPTSSPHYLRALSIGFPNFLQTLVPYPLFKQWQWIPIIEASIKASYYSVESLVIIEGTWELAV</sequence>
<protein>
    <submittedName>
        <fullName evidence="2">Uncharacterized protein</fullName>
    </submittedName>
</protein>
<dbReference type="AlphaFoldDB" id="A0A251RQ29"/>
<organism evidence="2 3">
    <name type="scientific">Helianthus annuus</name>
    <name type="common">Common sunflower</name>
    <dbReference type="NCBI Taxonomy" id="4232"/>
    <lineage>
        <taxon>Eukaryota</taxon>
        <taxon>Viridiplantae</taxon>
        <taxon>Streptophyta</taxon>
        <taxon>Embryophyta</taxon>
        <taxon>Tracheophyta</taxon>
        <taxon>Spermatophyta</taxon>
        <taxon>Magnoliopsida</taxon>
        <taxon>eudicotyledons</taxon>
        <taxon>Gunneridae</taxon>
        <taxon>Pentapetalae</taxon>
        <taxon>asterids</taxon>
        <taxon>campanulids</taxon>
        <taxon>Asterales</taxon>
        <taxon>Asteraceae</taxon>
        <taxon>Asteroideae</taxon>
        <taxon>Heliantheae alliance</taxon>
        <taxon>Heliantheae</taxon>
        <taxon>Helianthus</taxon>
    </lineage>
</organism>
<proteinExistence type="predicted"/>
<dbReference type="Proteomes" id="UP000215914">
    <property type="component" value="Chromosome 17"/>
</dbReference>
<keyword evidence="3" id="KW-1185">Reference proteome</keyword>